<dbReference type="SUPFAM" id="SSF46894">
    <property type="entry name" value="C-terminal effector domain of the bipartite response regulators"/>
    <property type="match status" value="1"/>
</dbReference>
<name>A0ABY7YR89_9HYPH</name>
<evidence type="ECO:0000259" key="2">
    <source>
        <dbReference type="SMART" id="SM00862"/>
    </source>
</evidence>
<organism evidence="3 4">
    <name type="scientific">Devosia algicola</name>
    <dbReference type="NCBI Taxonomy" id="3026418"/>
    <lineage>
        <taxon>Bacteria</taxon>
        <taxon>Pseudomonadati</taxon>
        <taxon>Pseudomonadota</taxon>
        <taxon>Alphaproteobacteria</taxon>
        <taxon>Hyphomicrobiales</taxon>
        <taxon>Devosiaceae</taxon>
        <taxon>Devosia</taxon>
    </lineage>
</organism>
<dbReference type="Pfam" id="PF00486">
    <property type="entry name" value="Trans_reg_C"/>
    <property type="match status" value="1"/>
</dbReference>
<dbReference type="Proteomes" id="UP001220530">
    <property type="component" value="Chromosome"/>
</dbReference>
<dbReference type="RefSeq" id="WP_282220033.1">
    <property type="nucleotide sequence ID" value="NZ_CP118246.1"/>
</dbReference>
<dbReference type="Gene3D" id="1.10.10.10">
    <property type="entry name" value="Winged helix-like DNA-binding domain superfamily/Winged helix DNA-binding domain"/>
    <property type="match status" value="1"/>
</dbReference>
<accession>A0ABY7YR89</accession>
<protein>
    <submittedName>
        <fullName evidence="3">Helix-turn-helix domain-containing protein</fullName>
    </submittedName>
</protein>
<dbReference type="InterPro" id="IPR036388">
    <property type="entry name" value="WH-like_DNA-bd_sf"/>
</dbReference>
<feature type="domain" description="OmpR/PhoB-type" evidence="2">
    <location>
        <begin position="37"/>
        <end position="109"/>
    </location>
</feature>
<keyword evidence="1" id="KW-0238">DNA-binding</keyword>
<gene>
    <name evidence="3" type="ORF">PSQ19_06115</name>
</gene>
<reference evidence="3 4" key="1">
    <citation type="submission" date="2023-02" db="EMBL/GenBank/DDBJ databases">
        <title>Devosia algicola sp. nov., isolated from the phycosphere of marine algae.</title>
        <authorList>
            <person name="Kim J.M."/>
            <person name="Lee J.K."/>
            <person name="Choi B.J."/>
            <person name="Bayburt H."/>
            <person name="Jeon C.O."/>
        </authorList>
    </citation>
    <scope>NUCLEOTIDE SEQUENCE [LARGE SCALE GENOMIC DNA]</scope>
    <source>
        <strain evidence="3 4">G20-9</strain>
    </source>
</reference>
<keyword evidence="4" id="KW-1185">Reference proteome</keyword>
<evidence type="ECO:0000313" key="4">
    <source>
        <dbReference type="Proteomes" id="UP001220530"/>
    </source>
</evidence>
<dbReference type="InterPro" id="IPR016032">
    <property type="entry name" value="Sig_transdc_resp-reg_C-effctor"/>
</dbReference>
<evidence type="ECO:0000256" key="1">
    <source>
        <dbReference type="ARBA" id="ARBA00023125"/>
    </source>
</evidence>
<sequence>MSEAELRERVDILEAENDYLKRLLGRDADEAFIEAARTTLGIPPACCRMLWALVSGKSGKKEALLRACVKNMYDEPDIQVVDVHMCRLRKVLRPHGVTIDTIWGFGFRMTPESCAKVKALLGWDGTE</sequence>
<dbReference type="InterPro" id="IPR001867">
    <property type="entry name" value="OmpR/PhoB-type_DNA-bd"/>
</dbReference>
<evidence type="ECO:0000313" key="3">
    <source>
        <dbReference type="EMBL" id="WDR03643.1"/>
    </source>
</evidence>
<proteinExistence type="predicted"/>
<dbReference type="EMBL" id="CP118246">
    <property type="protein sequence ID" value="WDR03643.1"/>
    <property type="molecule type" value="Genomic_DNA"/>
</dbReference>
<dbReference type="SMART" id="SM00862">
    <property type="entry name" value="Trans_reg_C"/>
    <property type="match status" value="1"/>
</dbReference>